<protein>
    <submittedName>
        <fullName evidence="1">Uncharacterized protein</fullName>
    </submittedName>
</protein>
<accession>A0ACB9ZS27</accession>
<reference evidence="2" key="1">
    <citation type="journal article" date="2023" name="Nat. Plants">
        <title>Single-cell RNA sequencing provides a high-resolution roadmap for understanding the multicellular compartmentation of specialized metabolism.</title>
        <authorList>
            <person name="Sun S."/>
            <person name="Shen X."/>
            <person name="Li Y."/>
            <person name="Li Y."/>
            <person name="Wang S."/>
            <person name="Li R."/>
            <person name="Zhang H."/>
            <person name="Shen G."/>
            <person name="Guo B."/>
            <person name="Wei J."/>
            <person name="Xu J."/>
            <person name="St-Pierre B."/>
            <person name="Chen S."/>
            <person name="Sun C."/>
        </authorList>
    </citation>
    <scope>NUCLEOTIDE SEQUENCE [LARGE SCALE GENOMIC DNA]</scope>
</reference>
<proteinExistence type="predicted"/>
<evidence type="ECO:0000313" key="1">
    <source>
        <dbReference type="EMBL" id="KAI5649889.1"/>
    </source>
</evidence>
<organism evidence="1 2">
    <name type="scientific">Catharanthus roseus</name>
    <name type="common">Madagascar periwinkle</name>
    <name type="synonym">Vinca rosea</name>
    <dbReference type="NCBI Taxonomy" id="4058"/>
    <lineage>
        <taxon>Eukaryota</taxon>
        <taxon>Viridiplantae</taxon>
        <taxon>Streptophyta</taxon>
        <taxon>Embryophyta</taxon>
        <taxon>Tracheophyta</taxon>
        <taxon>Spermatophyta</taxon>
        <taxon>Magnoliopsida</taxon>
        <taxon>eudicotyledons</taxon>
        <taxon>Gunneridae</taxon>
        <taxon>Pentapetalae</taxon>
        <taxon>asterids</taxon>
        <taxon>lamiids</taxon>
        <taxon>Gentianales</taxon>
        <taxon>Apocynaceae</taxon>
        <taxon>Rauvolfioideae</taxon>
        <taxon>Vinceae</taxon>
        <taxon>Catharanthinae</taxon>
        <taxon>Catharanthus</taxon>
    </lineage>
</organism>
<keyword evidence="2" id="KW-1185">Reference proteome</keyword>
<name>A0ACB9ZS27_CATRO</name>
<dbReference type="EMBL" id="CM044708">
    <property type="protein sequence ID" value="KAI5649889.1"/>
    <property type="molecule type" value="Genomic_DNA"/>
</dbReference>
<sequence>MTFWPEFRRIASTSDGEHTRSLGPATGTSPGRLVQRPQLLVIAEPRDRCAMVRPGARGDDDLGAVTDRTGRVERRDATVHQTYRPLLHLLHWISYNPYTHAPSLPIRMRGLDPTQHFSRTQIPLNDVSGPRLQLGAKFFEQLAGSVPVDSSYSGAEYGATAHGISSSDVGLGRDSGTSRSEEASRVCSLLIHSSEGNEDEREDDDDDDSDDDGDDHEPVPVVEASFSGHRPAPGKGKGFTGSLMSVMSKIARLRQKRPEKSHPPTNPTQRKKSKNDDWEQTGPADDGPQDPVIVPSYSGHVAGCIWCG</sequence>
<evidence type="ECO:0000313" key="2">
    <source>
        <dbReference type="Proteomes" id="UP001060085"/>
    </source>
</evidence>
<comment type="caution">
    <text evidence="1">The sequence shown here is derived from an EMBL/GenBank/DDBJ whole genome shotgun (WGS) entry which is preliminary data.</text>
</comment>
<dbReference type="Proteomes" id="UP001060085">
    <property type="component" value="Linkage Group LG08"/>
</dbReference>
<gene>
    <name evidence="1" type="ORF">M9H77_35894</name>
</gene>